<dbReference type="EMBL" id="AP028679">
    <property type="protein sequence ID" value="BEQ16404.1"/>
    <property type="molecule type" value="Genomic_DNA"/>
</dbReference>
<dbReference type="AlphaFoldDB" id="A0AAU9ETD5"/>
<dbReference type="KEGG" id="dmp:FAK_34700"/>
<dbReference type="RefSeq" id="WP_338602176.1">
    <property type="nucleotide sequence ID" value="NZ_AP028679.1"/>
</dbReference>
<sequence length="112" mass="12063">MNQPDTFGHDPGVRAMRGVFAALEAAQADLLARLGISLWEPELRPWRERARRLFEAAWPRAASQGLVSGPEQAARLYLLALGRVLTEAGRAVPTGALPVDPALARVLTEAAP</sequence>
<keyword evidence="2" id="KW-1185">Reference proteome</keyword>
<name>A0AAU9ETD5_9BACT</name>
<reference evidence="2" key="1">
    <citation type="journal article" date="2023" name="Arch. Microbiol.">
        <title>Desulfoferula mesophilus gen. nov. sp. nov., a mesophilic sulfate-reducing bacterium isolated from a brackish lake sediment.</title>
        <authorList>
            <person name="Watanabe T."/>
            <person name="Yabe T."/>
            <person name="Tsuji J.M."/>
            <person name="Fukui M."/>
        </authorList>
    </citation>
    <scope>NUCLEOTIDE SEQUENCE [LARGE SCALE GENOMIC DNA]</scope>
    <source>
        <strain evidence="2">12FAK</strain>
    </source>
</reference>
<dbReference type="Proteomes" id="UP001366166">
    <property type="component" value="Chromosome"/>
</dbReference>
<accession>A0AAU9ETD5</accession>
<evidence type="ECO:0000313" key="2">
    <source>
        <dbReference type="Proteomes" id="UP001366166"/>
    </source>
</evidence>
<organism evidence="1 2">
    <name type="scientific">Desulfoferula mesophila</name>
    <dbReference type="NCBI Taxonomy" id="3058419"/>
    <lineage>
        <taxon>Bacteria</taxon>
        <taxon>Pseudomonadati</taxon>
        <taxon>Thermodesulfobacteriota</taxon>
        <taxon>Desulfarculia</taxon>
        <taxon>Desulfarculales</taxon>
        <taxon>Desulfarculaceae</taxon>
        <taxon>Desulfoferula</taxon>
    </lineage>
</organism>
<gene>
    <name evidence="1" type="ORF">FAK_34700</name>
</gene>
<protein>
    <submittedName>
        <fullName evidence="1">Uncharacterized protein</fullName>
    </submittedName>
</protein>
<evidence type="ECO:0000313" key="1">
    <source>
        <dbReference type="EMBL" id="BEQ16404.1"/>
    </source>
</evidence>
<proteinExistence type="predicted"/>